<reference evidence="1 2" key="1">
    <citation type="journal article" date="2021" name="Elife">
        <title>Chloroplast acquisition without the gene transfer in kleptoplastic sea slugs, Plakobranchus ocellatus.</title>
        <authorList>
            <person name="Maeda T."/>
            <person name="Takahashi S."/>
            <person name="Yoshida T."/>
            <person name="Shimamura S."/>
            <person name="Takaki Y."/>
            <person name="Nagai Y."/>
            <person name="Toyoda A."/>
            <person name="Suzuki Y."/>
            <person name="Arimoto A."/>
            <person name="Ishii H."/>
            <person name="Satoh N."/>
            <person name="Nishiyama T."/>
            <person name="Hasebe M."/>
            <person name="Maruyama T."/>
            <person name="Minagawa J."/>
            <person name="Obokata J."/>
            <person name="Shigenobu S."/>
        </authorList>
    </citation>
    <scope>NUCLEOTIDE SEQUENCE [LARGE SCALE GENOMIC DNA]</scope>
</reference>
<accession>A0AAV4JRB6</accession>
<dbReference type="AlphaFoldDB" id="A0AAV4JRB6"/>
<protein>
    <submittedName>
        <fullName evidence="1">Uncharacterized protein</fullName>
    </submittedName>
</protein>
<organism evidence="1 2">
    <name type="scientific">Elysia marginata</name>
    <dbReference type="NCBI Taxonomy" id="1093978"/>
    <lineage>
        <taxon>Eukaryota</taxon>
        <taxon>Metazoa</taxon>
        <taxon>Spiralia</taxon>
        <taxon>Lophotrochozoa</taxon>
        <taxon>Mollusca</taxon>
        <taxon>Gastropoda</taxon>
        <taxon>Heterobranchia</taxon>
        <taxon>Euthyneura</taxon>
        <taxon>Panpulmonata</taxon>
        <taxon>Sacoglossa</taxon>
        <taxon>Placobranchoidea</taxon>
        <taxon>Plakobranchidae</taxon>
        <taxon>Elysia</taxon>
    </lineage>
</organism>
<dbReference type="Proteomes" id="UP000762676">
    <property type="component" value="Unassembled WGS sequence"/>
</dbReference>
<sequence length="94" mass="9791">MDGQAVVGCLDSGMGLQACGDGMGSLGFLGSDGDRAAVNCIVLRICAATSKIHRAVLPTTDRILTYPDVSLEPIRAQADPVPDYLSQLQGNADR</sequence>
<gene>
    <name evidence="1" type="ORF">ElyMa_001682600</name>
</gene>
<proteinExistence type="predicted"/>
<evidence type="ECO:0000313" key="2">
    <source>
        <dbReference type="Proteomes" id="UP000762676"/>
    </source>
</evidence>
<comment type="caution">
    <text evidence="1">The sequence shown here is derived from an EMBL/GenBank/DDBJ whole genome shotgun (WGS) entry which is preliminary data.</text>
</comment>
<name>A0AAV4JRB6_9GAST</name>
<evidence type="ECO:0000313" key="1">
    <source>
        <dbReference type="EMBL" id="GFS25234.1"/>
    </source>
</evidence>
<keyword evidence="2" id="KW-1185">Reference proteome</keyword>
<dbReference type="EMBL" id="BMAT01003427">
    <property type="protein sequence ID" value="GFS25234.1"/>
    <property type="molecule type" value="Genomic_DNA"/>
</dbReference>